<dbReference type="OrthoDB" id="67788at2"/>
<dbReference type="KEGG" id="fak:FUA48_03000"/>
<keyword evidence="3" id="KW-1185">Reference proteome</keyword>
<keyword evidence="2" id="KW-0378">Hydrolase</keyword>
<dbReference type="Proteomes" id="UP000321222">
    <property type="component" value="Chromosome"/>
</dbReference>
<gene>
    <name evidence="2" type="ORF">FUA48_03000</name>
</gene>
<dbReference type="EMBL" id="CP042831">
    <property type="protein sequence ID" value="QEE48575.1"/>
    <property type="molecule type" value="Genomic_DNA"/>
</dbReference>
<name>A0A5B9FP45_9FLAO</name>
<dbReference type="Pfam" id="PF13391">
    <property type="entry name" value="HNH_2"/>
    <property type="match status" value="1"/>
</dbReference>
<sequence length="259" mass="30317">MDKKQRLWTREELILAFNLYLKIEFGKTHKTNSQVIELANLINRTPSAVGMRLGNFASLDPYHQNRGVGGLQNTGKQVQEIWEEFVDNKEELIYESEQILAKKQHSTIEEKYNSLLFDIKDLKGETKIRAVKTRVNQSVFREMIMANYTSKCAITNIDIPDLLFASHILPWSKNEEERLNPENGICLSALYDRAFDKGYISFDKNHKVLISSSLKKKEGFSYYQNNFASIENKKLNTPLKYFPKKEFLEYHRDMIFDKK</sequence>
<evidence type="ECO:0000313" key="3">
    <source>
        <dbReference type="Proteomes" id="UP000321222"/>
    </source>
</evidence>
<protein>
    <submittedName>
        <fullName evidence="2">HNH endonuclease</fullName>
    </submittedName>
</protein>
<evidence type="ECO:0000313" key="2">
    <source>
        <dbReference type="EMBL" id="QEE48575.1"/>
    </source>
</evidence>
<keyword evidence="2" id="KW-0540">Nuclease</keyword>
<dbReference type="GO" id="GO:0004519">
    <property type="term" value="F:endonuclease activity"/>
    <property type="evidence" value="ECO:0007669"/>
    <property type="project" value="UniProtKB-KW"/>
</dbReference>
<reference evidence="2 3" key="1">
    <citation type="submission" date="2019-08" db="EMBL/GenBank/DDBJ databases">
        <title>Flavobacterium alkalisoli sp. nov., isolated from rhizosphere soil of Suaeda salsa.</title>
        <authorList>
            <person name="Sun J.-Q."/>
            <person name="Xu L."/>
        </authorList>
    </citation>
    <scope>NUCLEOTIDE SEQUENCE [LARGE SCALE GENOMIC DNA]</scope>
    <source>
        <strain evidence="2 3">XS-5</strain>
    </source>
</reference>
<dbReference type="RefSeq" id="WP_147582046.1">
    <property type="nucleotide sequence ID" value="NZ_CP042831.1"/>
</dbReference>
<dbReference type="InterPro" id="IPR003615">
    <property type="entry name" value="HNH_nuc"/>
</dbReference>
<accession>A0A5B9FP45</accession>
<evidence type="ECO:0000259" key="1">
    <source>
        <dbReference type="Pfam" id="PF13391"/>
    </source>
</evidence>
<dbReference type="AlphaFoldDB" id="A0A5B9FP45"/>
<keyword evidence="2" id="KW-0255">Endonuclease</keyword>
<feature type="domain" description="HNH nuclease" evidence="1">
    <location>
        <begin position="152"/>
        <end position="203"/>
    </location>
</feature>
<proteinExistence type="predicted"/>
<organism evidence="2 3">
    <name type="scientific">Flavobacterium alkalisoli</name>
    <dbReference type="NCBI Taxonomy" id="2602769"/>
    <lineage>
        <taxon>Bacteria</taxon>
        <taxon>Pseudomonadati</taxon>
        <taxon>Bacteroidota</taxon>
        <taxon>Flavobacteriia</taxon>
        <taxon>Flavobacteriales</taxon>
        <taxon>Flavobacteriaceae</taxon>
        <taxon>Flavobacterium</taxon>
    </lineage>
</organism>